<comment type="caution">
    <text evidence="2">The sequence shown here is derived from an EMBL/GenBank/DDBJ whole genome shotgun (WGS) entry which is preliminary data.</text>
</comment>
<evidence type="ECO:0000313" key="2">
    <source>
        <dbReference type="EMBL" id="CAG8466361.1"/>
    </source>
</evidence>
<keyword evidence="1" id="KW-0472">Membrane</keyword>
<evidence type="ECO:0000313" key="3">
    <source>
        <dbReference type="Proteomes" id="UP000789706"/>
    </source>
</evidence>
<keyword evidence="1" id="KW-0812">Transmembrane</keyword>
<proteinExistence type="predicted"/>
<dbReference type="Proteomes" id="UP000789706">
    <property type="component" value="Unassembled WGS sequence"/>
</dbReference>
<keyword evidence="3" id="KW-1185">Reference proteome</keyword>
<gene>
    <name evidence="2" type="ORF">DEBURN_LOCUS2938</name>
</gene>
<accession>A0A9N8VZB4</accession>
<evidence type="ECO:0000256" key="1">
    <source>
        <dbReference type="SAM" id="Phobius"/>
    </source>
</evidence>
<dbReference type="EMBL" id="CAJVPK010000172">
    <property type="protein sequence ID" value="CAG8466361.1"/>
    <property type="molecule type" value="Genomic_DNA"/>
</dbReference>
<keyword evidence="1" id="KW-1133">Transmembrane helix</keyword>
<feature type="transmembrane region" description="Helical" evidence="1">
    <location>
        <begin position="51"/>
        <end position="70"/>
    </location>
</feature>
<organism evidence="2 3">
    <name type="scientific">Diversispora eburnea</name>
    <dbReference type="NCBI Taxonomy" id="1213867"/>
    <lineage>
        <taxon>Eukaryota</taxon>
        <taxon>Fungi</taxon>
        <taxon>Fungi incertae sedis</taxon>
        <taxon>Mucoromycota</taxon>
        <taxon>Glomeromycotina</taxon>
        <taxon>Glomeromycetes</taxon>
        <taxon>Diversisporales</taxon>
        <taxon>Diversisporaceae</taxon>
        <taxon>Diversispora</taxon>
    </lineage>
</organism>
<protein>
    <submittedName>
        <fullName evidence="2">4546_t:CDS:1</fullName>
    </submittedName>
</protein>
<dbReference type="AlphaFoldDB" id="A0A9N8VZB4"/>
<sequence>MSSSEEKLPEYPKYTINMNKTNSISAKSISDDSEAQIIENNSKAELKRYEIYSILSIVFIGSNVSGYFTVRELKLD</sequence>
<reference evidence="2" key="1">
    <citation type="submission" date="2021-06" db="EMBL/GenBank/DDBJ databases">
        <authorList>
            <person name="Kallberg Y."/>
            <person name="Tangrot J."/>
            <person name="Rosling A."/>
        </authorList>
    </citation>
    <scope>NUCLEOTIDE SEQUENCE</scope>
    <source>
        <strain evidence="2">AZ414A</strain>
    </source>
</reference>
<name>A0A9N8VZB4_9GLOM</name>